<name>A0ABQ2TNF0_STRBA</name>
<gene>
    <name evidence="2" type="ORF">GCM10010253_63840</name>
</gene>
<evidence type="ECO:0000313" key="3">
    <source>
        <dbReference type="Proteomes" id="UP000659767"/>
    </source>
</evidence>
<comment type="caution">
    <text evidence="2">The sequence shown here is derived from an EMBL/GenBank/DDBJ whole genome shotgun (WGS) entry which is preliminary data.</text>
</comment>
<feature type="region of interest" description="Disordered" evidence="1">
    <location>
        <begin position="19"/>
        <end position="43"/>
    </location>
</feature>
<accession>A0ABQ2TNF0</accession>
<evidence type="ECO:0000313" key="2">
    <source>
        <dbReference type="EMBL" id="GGS80270.1"/>
    </source>
</evidence>
<proteinExistence type="predicted"/>
<organism evidence="2 3">
    <name type="scientific">Streptomyces badius</name>
    <dbReference type="NCBI Taxonomy" id="1941"/>
    <lineage>
        <taxon>Bacteria</taxon>
        <taxon>Bacillati</taxon>
        <taxon>Actinomycetota</taxon>
        <taxon>Actinomycetes</taxon>
        <taxon>Kitasatosporales</taxon>
        <taxon>Streptomycetaceae</taxon>
        <taxon>Streptomyces</taxon>
    </lineage>
</organism>
<sequence length="99" mass="10782">MAEVNTSISRLGGEPILVRAYQSERTPREDDSSFRTGRGVEHEPGLRQGCALACGERQTGPACRAQQAGETMMRLSVCSPWIVSVQYKCIVQSGGTDQH</sequence>
<keyword evidence="3" id="KW-1185">Reference proteome</keyword>
<feature type="compositionally biased region" description="Basic and acidic residues" evidence="1">
    <location>
        <begin position="25"/>
        <end position="43"/>
    </location>
</feature>
<dbReference type="EMBL" id="BMSZ01000026">
    <property type="protein sequence ID" value="GGS80270.1"/>
    <property type="molecule type" value="Genomic_DNA"/>
</dbReference>
<reference evidence="3" key="1">
    <citation type="journal article" date="2019" name="Int. J. Syst. Evol. Microbiol.">
        <title>The Global Catalogue of Microorganisms (GCM) 10K type strain sequencing project: providing services to taxonomists for standard genome sequencing and annotation.</title>
        <authorList>
            <consortium name="The Broad Institute Genomics Platform"/>
            <consortium name="The Broad Institute Genome Sequencing Center for Infectious Disease"/>
            <person name="Wu L."/>
            <person name="Ma J."/>
        </authorList>
    </citation>
    <scope>NUCLEOTIDE SEQUENCE [LARGE SCALE GENOMIC DNA]</scope>
    <source>
        <strain evidence="3">JCM 4350</strain>
    </source>
</reference>
<dbReference type="Proteomes" id="UP000659767">
    <property type="component" value="Unassembled WGS sequence"/>
</dbReference>
<protein>
    <submittedName>
        <fullName evidence="2">Uncharacterized protein</fullName>
    </submittedName>
</protein>
<evidence type="ECO:0000256" key="1">
    <source>
        <dbReference type="SAM" id="MobiDB-lite"/>
    </source>
</evidence>